<evidence type="ECO:0000256" key="2">
    <source>
        <dbReference type="ARBA" id="ARBA00022676"/>
    </source>
</evidence>
<keyword evidence="2" id="KW-0328">Glycosyltransferase</keyword>
<comment type="similarity">
    <text evidence="1">Belongs to the UDP-glycosyltransferase family.</text>
</comment>
<comment type="caution">
    <text evidence="3">The sequence shown here is derived from an EMBL/GenBank/DDBJ whole genome shotgun (WGS) entry which is preliminary data.</text>
</comment>
<reference evidence="3 4" key="1">
    <citation type="journal article" date="2019" name="Nat. Plants">
        <title>Stout camphor tree genome fills gaps in understanding of flowering plant genome evolution.</title>
        <authorList>
            <person name="Chaw S.M."/>
            <person name="Liu Y.C."/>
            <person name="Wu Y.W."/>
            <person name="Wang H.Y."/>
            <person name="Lin C.I."/>
            <person name="Wu C.S."/>
            <person name="Ke H.M."/>
            <person name="Chang L.Y."/>
            <person name="Hsu C.Y."/>
            <person name="Yang H.T."/>
            <person name="Sudianto E."/>
            <person name="Hsu M.H."/>
            <person name="Wu K.P."/>
            <person name="Wang L.N."/>
            <person name="Leebens-Mack J.H."/>
            <person name="Tsai I.J."/>
        </authorList>
    </citation>
    <scope>NUCLEOTIDE SEQUENCE [LARGE SCALE GENOMIC DNA]</scope>
    <source>
        <strain evidence="4">cv. Chaw 1501</strain>
        <tissue evidence="3">Young leaves</tissue>
    </source>
</reference>
<dbReference type="Gene3D" id="3.40.50.2000">
    <property type="entry name" value="Glycogen Phosphorylase B"/>
    <property type="match status" value="1"/>
</dbReference>
<evidence type="ECO:0000256" key="1">
    <source>
        <dbReference type="ARBA" id="ARBA00009995"/>
    </source>
</evidence>
<evidence type="ECO:0000313" key="4">
    <source>
        <dbReference type="Proteomes" id="UP000283530"/>
    </source>
</evidence>
<dbReference type="SUPFAM" id="SSF53756">
    <property type="entry name" value="UDP-Glycosyltransferase/glycogen phosphorylase"/>
    <property type="match status" value="1"/>
</dbReference>
<dbReference type="Proteomes" id="UP000283530">
    <property type="component" value="Unassembled WGS sequence"/>
</dbReference>
<accession>A0A3S3NAY4</accession>
<dbReference type="GO" id="GO:0080043">
    <property type="term" value="F:quercetin 3-O-glucosyltransferase activity"/>
    <property type="evidence" value="ECO:0007669"/>
    <property type="project" value="TreeGrafter"/>
</dbReference>
<dbReference type="EMBL" id="QPKB01000002">
    <property type="protein sequence ID" value="RWR76048.1"/>
    <property type="molecule type" value="Genomic_DNA"/>
</dbReference>
<dbReference type="GO" id="GO:0080044">
    <property type="term" value="F:quercetin 7-O-glucosyltransferase activity"/>
    <property type="evidence" value="ECO:0007669"/>
    <property type="project" value="TreeGrafter"/>
</dbReference>
<gene>
    <name evidence="3" type="ORF">CKAN_00446000</name>
</gene>
<evidence type="ECO:0000313" key="3">
    <source>
        <dbReference type="EMBL" id="RWR76048.1"/>
    </source>
</evidence>
<dbReference type="OrthoDB" id="5835829at2759"/>
<organism evidence="3 4">
    <name type="scientific">Cinnamomum micranthum f. kanehirae</name>
    <dbReference type="NCBI Taxonomy" id="337451"/>
    <lineage>
        <taxon>Eukaryota</taxon>
        <taxon>Viridiplantae</taxon>
        <taxon>Streptophyta</taxon>
        <taxon>Embryophyta</taxon>
        <taxon>Tracheophyta</taxon>
        <taxon>Spermatophyta</taxon>
        <taxon>Magnoliopsida</taxon>
        <taxon>Magnoliidae</taxon>
        <taxon>Laurales</taxon>
        <taxon>Lauraceae</taxon>
        <taxon>Cinnamomum</taxon>
    </lineage>
</organism>
<dbReference type="PANTHER" id="PTHR11926:SF1494">
    <property type="entry name" value="FLAVONOL 3-O-GLUCOSYLTRANSFERASE UGT76E12-RELATED"/>
    <property type="match status" value="1"/>
</dbReference>
<dbReference type="AlphaFoldDB" id="A0A3S3NAY4"/>
<dbReference type="PANTHER" id="PTHR11926">
    <property type="entry name" value="GLUCOSYL/GLUCURONOSYL TRANSFERASES"/>
    <property type="match status" value="1"/>
</dbReference>
<proteinExistence type="inferred from homology"/>
<keyword evidence="3" id="KW-0808">Transferase</keyword>
<keyword evidence="4" id="KW-1185">Reference proteome</keyword>
<sequence length="154" mass="17474">MDTTSVVHVVALPYPDRGHINPMMKLCKLLASSDENLLITFVVMEEWLGSYMPPNIRLLSIPNVIPSEQVPGDDFLGFIEVACTKMEEPFQGMLERHELNVGCIMANTYMQWAVLVGKRWNIAVPSLWTMSPSVLSIYYHFDLLSSHGHLPFHD</sequence>
<name>A0A3S3NAY4_9MAGN</name>
<protein>
    <submittedName>
        <fullName evidence="3">UDP-glycosyltransferase 87A1</fullName>
    </submittedName>
</protein>